<name>A0A382DN60_9ZZZZ</name>
<proteinExistence type="predicted"/>
<accession>A0A382DN60</accession>
<dbReference type="AlphaFoldDB" id="A0A382DN60"/>
<gene>
    <name evidence="1" type="ORF">METZ01_LOCUS191927</name>
</gene>
<protein>
    <submittedName>
        <fullName evidence="1">Uncharacterized protein</fullName>
    </submittedName>
</protein>
<sequence length="27" mass="3062">MAVNEDQTVTLNGKERVLFAGWNPVSW</sequence>
<evidence type="ECO:0000313" key="1">
    <source>
        <dbReference type="EMBL" id="SVB39073.1"/>
    </source>
</evidence>
<organism evidence="1">
    <name type="scientific">marine metagenome</name>
    <dbReference type="NCBI Taxonomy" id="408172"/>
    <lineage>
        <taxon>unclassified sequences</taxon>
        <taxon>metagenomes</taxon>
        <taxon>ecological metagenomes</taxon>
    </lineage>
</organism>
<dbReference type="EMBL" id="UINC01039917">
    <property type="protein sequence ID" value="SVB39073.1"/>
    <property type="molecule type" value="Genomic_DNA"/>
</dbReference>
<reference evidence="1" key="1">
    <citation type="submission" date="2018-05" db="EMBL/GenBank/DDBJ databases">
        <authorList>
            <person name="Lanie J.A."/>
            <person name="Ng W.-L."/>
            <person name="Kazmierczak K.M."/>
            <person name="Andrzejewski T.M."/>
            <person name="Davidsen T.M."/>
            <person name="Wayne K.J."/>
            <person name="Tettelin H."/>
            <person name="Glass J.I."/>
            <person name="Rusch D."/>
            <person name="Podicherti R."/>
            <person name="Tsui H.-C.T."/>
            <person name="Winkler M.E."/>
        </authorList>
    </citation>
    <scope>NUCLEOTIDE SEQUENCE</scope>
</reference>